<dbReference type="OrthoDB" id="2662826at2"/>
<dbReference type="EMBL" id="QRDZ01000024">
    <property type="protein sequence ID" value="RED64267.1"/>
    <property type="molecule type" value="Genomic_DNA"/>
</dbReference>
<protein>
    <submittedName>
        <fullName evidence="1">Uncharacterized protein</fullName>
    </submittedName>
</protein>
<organism evidence="1 2">
    <name type="scientific">Cohnella phaseoli</name>
    <dbReference type="NCBI Taxonomy" id="456490"/>
    <lineage>
        <taxon>Bacteria</taxon>
        <taxon>Bacillati</taxon>
        <taxon>Bacillota</taxon>
        <taxon>Bacilli</taxon>
        <taxon>Bacillales</taxon>
        <taxon>Paenibacillaceae</taxon>
        <taxon>Cohnella</taxon>
    </lineage>
</organism>
<evidence type="ECO:0000313" key="2">
    <source>
        <dbReference type="Proteomes" id="UP000256977"/>
    </source>
</evidence>
<name>A0A3D9IRF5_9BACL</name>
<keyword evidence="2" id="KW-1185">Reference proteome</keyword>
<proteinExistence type="predicted"/>
<accession>A0A3D9IRF5</accession>
<dbReference type="AlphaFoldDB" id="A0A3D9IRF5"/>
<dbReference type="RefSeq" id="WP_116063508.1">
    <property type="nucleotide sequence ID" value="NZ_QRDZ01000024.1"/>
</dbReference>
<dbReference type="Proteomes" id="UP000256977">
    <property type="component" value="Unassembled WGS sequence"/>
</dbReference>
<gene>
    <name evidence="1" type="ORF">DFP98_12480</name>
</gene>
<comment type="caution">
    <text evidence="1">The sequence shown here is derived from an EMBL/GenBank/DDBJ whole genome shotgun (WGS) entry which is preliminary data.</text>
</comment>
<evidence type="ECO:0000313" key="1">
    <source>
        <dbReference type="EMBL" id="RED64267.1"/>
    </source>
</evidence>
<sequence>MVHEVILFGKRAVPLENRAKTSSSRNRFNTRMRAMADDLEFRRRWKHVSYIELWSDAAIFKYDDGTKWYMNIS</sequence>
<reference evidence="1 2" key="1">
    <citation type="submission" date="2018-07" db="EMBL/GenBank/DDBJ databases">
        <title>Genomic Encyclopedia of Type Strains, Phase III (KMG-III): the genomes of soil and plant-associated and newly described type strains.</title>
        <authorList>
            <person name="Whitman W."/>
        </authorList>
    </citation>
    <scope>NUCLEOTIDE SEQUENCE [LARGE SCALE GENOMIC DNA]</scope>
    <source>
        <strain evidence="1 2">CECT 7287</strain>
    </source>
</reference>